<dbReference type="Proteomes" id="UP000000437">
    <property type="component" value="Chromosome 9"/>
</dbReference>
<dbReference type="RefSeq" id="XP_073768999.1">
    <property type="nucleotide sequence ID" value="XM_073912898.1"/>
</dbReference>
<reference evidence="2" key="1">
    <citation type="submission" date="2025-08" db="UniProtKB">
        <authorList>
            <consortium name="RefSeq"/>
        </authorList>
    </citation>
    <scope>IDENTIFICATION</scope>
    <source>
        <strain evidence="2">Tuebingen</strain>
        <tissue evidence="2">Fibroblasts and whole tissue</tissue>
    </source>
</reference>
<keyword evidence="1" id="KW-1185">Reference proteome</keyword>
<evidence type="ECO:0000313" key="1">
    <source>
        <dbReference type="Proteomes" id="UP000000437"/>
    </source>
</evidence>
<accession>A0AC58GGY3</accession>
<protein>
    <submittedName>
        <fullName evidence="2">Lysine-specific demethylase 6A isoform X6</fullName>
    </submittedName>
</protein>
<organism evidence="1 2">
    <name type="scientific">Danio rerio</name>
    <name type="common">Zebrafish</name>
    <name type="synonym">Brachydanio rerio</name>
    <dbReference type="NCBI Taxonomy" id="7955"/>
    <lineage>
        <taxon>Eukaryota</taxon>
        <taxon>Metazoa</taxon>
        <taxon>Chordata</taxon>
        <taxon>Craniata</taxon>
        <taxon>Vertebrata</taxon>
        <taxon>Euteleostomi</taxon>
        <taxon>Actinopterygii</taxon>
        <taxon>Neopterygii</taxon>
        <taxon>Teleostei</taxon>
        <taxon>Ostariophysi</taxon>
        <taxon>Cypriniformes</taxon>
        <taxon>Danionidae</taxon>
        <taxon>Danioninae</taxon>
        <taxon>Danio</taxon>
    </lineage>
</organism>
<evidence type="ECO:0000313" key="2">
    <source>
        <dbReference type="RefSeq" id="XP_073768999.1"/>
    </source>
</evidence>
<gene>
    <name evidence="2" type="primary">kdm6a</name>
</gene>
<sequence>MHFQLALIDSTPCTLSKAEIQFHIAHVYEIQKKYRIAKEAYESLLQTENLPAQVKATTLQQLGWMHHTVEQLGDKANKNSYAIQCLQKSLEADPNSGQSWYFLGRCYSSIGKVQDAFISYRQSIDKSEASADTWCSIGVLYQQQNQPMDALQAYICAVQLDHSHAAAWMDLGTLYESCNQPQDAIKCYINATCSKSCSNIPALTARIKCLQQTTCKAHQSNEAQSQIPSQSLPPHVLSGQTEDQSSPAKKKRTTSPARNSSDSWTNDPGHHQISNWSLTPQKLQLLEQLRNNRANLKPVQLQMLEQLEKQLSLMQQNQQTRLNAMGQIRPSVSNGPVADSSLPTNSNSTPSPHHPHIALSRTPSALTRCAAQPIANGPVPASPVPCSTAGTLGNTDAVSVGNNHLPGSGSNGNVPYLRQNALPHNCTTPTSSSMDDEQWKSQHINSTQGLQKSPGSYSAGPNGEQPFSSTGTSQPSPAAGTGGPNQVGHSATASDTQAQEASHNHLPSPSSQSSATSGGQQGTVNTKESKPSGNGHSVGTPNSTATAEGLPNHVHQGQADTAGAKPRSPGVLSSDNPQLSALLIGKANDSNNSNGGGSAAAGTKVNNVHPSLHKPQENSVASSPCSAMSAASPSPKTADHHSTQNSVNSLNSPTLNGKGLEDSQSPLKVASPLVCHKPTPPSFTLWSSVSIYPSSSDVLKACRNLGKNGVSNNSILLDKCPPPRLPPPPIPPLPKDKLNPPTPSIYLENKRDAFFPPLHQFCTNTANPVTVIRGLAGALKLDLGLFSTKTLVEANPEHLVEVRTQLSQPTDENWDVTGSRKMWRCESSRSHTTIARYAQYQASSFQESLREENEKKGQKDHSDTESAPSENVVRRRRGPFKHIKFGTNIDLSDEKKWKLQLAELSKLPAFARVVSAGNLLSHVGHTILGMNTVQLYMKVPGSRTPGHQENNNFCSVNINIGPGDCEWFAVPEPYWGVMNDFCEKNNINYLMGSWWPNLEDLYEANVPVYRFIQRPGDLVWLNTGTVHWVQAIGWCNNIAWNVGPLTVHQYKLAVERYEWNKLQSVKSIVPMIHLSWNMARNIKVSDHKLFEMIKYCLLRTLKQCQMLREALIAAGKELVWHGRTKDEPAHYCSICEVEVFDLLFVTSESNSRKTYVVHCQGCARRCSPNLDNFVVLEQYKIDDLMQVYDQFTLAPPLPSSSSS</sequence>
<proteinExistence type="predicted"/>
<name>A0AC58GGY3_DANRE</name>